<reference evidence="1 2" key="1">
    <citation type="journal article" date="2019" name="Commun. Biol.">
        <title>The bagworm genome reveals a unique fibroin gene that provides high tensile strength.</title>
        <authorList>
            <person name="Kono N."/>
            <person name="Nakamura H."/>
            <person name="Ohtoshi R."/>
            <person name="Tomita M."/>
            <person name="Numata K."/>
            <person name="Arakawa K."/>
        </authorList>
    </citation>
    <scope>NUCLEOTIDE SEQUENCE [LARGE SCALE GENOMIC DNA]</scope>
</reference>
<dbReference type="AlphaFoldDB" id="A0A4C1TYE6"/>
<comment type="caution">
    <text evidence="1">The sequence shown here is derived from an EMBL/GenBank/DDBJ whole genome shotgun (WGS) entry which is preliminary data.</text>
</comment>
<dbReference type="Proteomes" id="UP000299102">
    <property type="component" value="Unassembled WGS sequence"/>
</dbReference>
<organism evidence="1 2">
    <name type="scientific">Eumeta variegata</name>
    <name type="common">Bagworm moth</name>
    <name type="synonym">Eumeta japonica</name>
    <dbReference type="NCBI Taxonomy" id="151549"/>
    <lineage>
        <taxon>Eukaryota</taxon>
        <taxon>Metazoa</taxon>
        <taxon>Ecdysozoa</taxon>
        <taxon>Arthropoda</taxon>
        <taxon>Hexapoda</taxon>
        <taxon>Insecta</taxon>
        <taxon>Pterygota</taxon>
        <taxon>Neoptera</taxon>
        <taxon>Endopterygota</taxon>
        <taxon>Lepidoptera</taxon>
        <taxon>Glossata</taxon>
        <taxon>Ditrysia</taxon>
        <taxon>Tineoidea</taxon>
        <taxon>Psychidae</taxon>
        <taxon>Oiketicinae</taxon>
        <taxon>Eumeta</taxon>
    </lineage>
</organism>
<accession>A0A4C1TYE6</accession>
<evidence type="ECO:0000313" key="1">
    <source>
        <dbReference type="EMBL" id="GBP19020.1"/>
    </source>
</evidence>
<keyword evidence="2" id="KW-1185">Reference proteome</keyword>
<name>A0A4C1TYE6_EUMVA</name>
<sequence>MKRAQIRRVCLVLFKSFYAYPSSPSSESRYHIGPESLQSARRLARAGAAPRPVCIADPLFIDKVTLFYLPRRNLLWVLFHGETVDLFMISGRERGTRARASAPAPREVARQCDVYEDQEKI</sequence>
<protein>
    <submittedName>
        <fullName evidence="1">Uncharacterized protein</fullName>
    </submittedName>
</protein>
<proteinExistence type="predicted"/>
<gene>
    <name evidence="1" type="ORF">EVAR_78489_1</name>
</gene>
<dbReference type="EMBL" id="BGZK01000103">
    <property type="protein sequence ID" value="GBP19020.1"/>
    <property type="molecule type" value="Genomic_DNA"/>
</dbReference>
<evidence type="ECO:0000313" key="2">
    <source>
        <dbReference type="Proteomes" id="UP000299102"/>
    </source>
</evidence>